<protein>
    <submittedName>
        <fullName evidence="1">Uncharacterized protein</fullName>
    </submittedName>
</protein>
<sequence length="83" mass="9057">MEMDSRDTQILEGILRKPVSLLLFSCSSLGRFCSFVRISPVLGFRRAWRQLCPHWPAPATLPGRVGGARAVVSSRDGVAVSVS</sequence>
<dbReference type="Proteomes" id="UP000784294">
    <property type="component" value="Unassembled WGS sequence"/>
</dbReference>
<organism evidence="1 2">
    <name type="scientific">Protopolystoma xenopodis</name>
    <dbReference type="NCBI Taxonomy" id="117903"/>
    <lineage>
        <taxon>Eukaryota</taxon>
        <taxon>Metazoa</taxon>
        <taxon>Spiralia</taxon>
        <taxon>Lophotrochozoa</taxon>
        <taxon>Platyhelminthes</taxon>
        <taxon>Monogenea</taxon>
        <taxon>Polyopisthocotylea</taxon>
        <taxon>Polystomatidea</taxon>
        <taxon>Polystomatidae</taxon>
        <taxon>Protopolystoma</taxon>
    </lineage>
</organism>
<evidence type="ECO:0000313" key="1">
    <source>
        <dbReference type="EMBL" id="VEL42464.1"/>
    </source>
</evidence>
<keyword evidence="2" id="KW-1185">Reference proteome</keyword>
<comment type="caution">
    <text evidence="1">The sequence shown here is derived from an EMBL/GenBank/DDBJ whole genome shotgun (WGS) entry which is preliminary data.</text>
</comment>
<evidence type="ECO:0000313" key="2">
    <source>
        <dbReference type="Proteomes" id="UP000784294"/>
    </source>
</evidence>
<accession>A0A3S5BEM5</accession>
<name>A0A3S5BEM5_9PLAT</name>
<dbReference type="EMBL" id="CAAALY010274537">
    <property type="protein sequence ID" value="VEL42464.1"/>
    <property type="molecule type" value="Genomic_DNA"/>
</dbReference>
<dbReference type="AlphaFoldDB" id="A0A3S5BEM5"/>
<gene>
    <name evidence="1" type="ORF">PXEA_LOCUS35904</name>
</gene>
<proteinExistence type="predicted"/>
<reference evidence="1" key="1">
    <citation type="submission" date="2018-11" db="EMBL/GenBank/DDBJ databases">
        <authorList>
            <consortium name="Pathogen Informatics"/>
        </authorList>
    </citation>
    <scope>NUCLEOTIDE SEQUENCE</scope>
</reference>